<dbReference type="EMBL" id="FWXY01000007">
    <property type="protein sequence ID" value="SMC68697.1"/>
    <property type="molecule type" value="Genomic_DNA"/>
</dbReference>
<sequence length="400" mass="43577">MPPRLILLLDEALDSTKETCIRKGDIAKKGEKLFLYKESTCYVTAPTSGTITSIAPFTGDFGENATYLVLEKDGKDEPADGISDFADVPDLAAADGALRTLPGAPPLELLAAPDSKINKIVISGMDSDLMSTTRQYLASKCMDDIKDGIERIKNMTGITDVFMAIPEKMSQLSAFQGMNTIKLTQDYIGTLPQMIMKNHMGIAPAAGTSCEDLGVCFMSIEAVLSLTRAYKEKAPVFDKIITVIGKDGGIKRVSAVIGTPIHRILTQLGLETREMDRIIIGGPLEGFSAYTLYHPVQPDMDTIILQDCEDIPGVSDYPCINCGKCVRICPAGVPVNLLVRYLEANLYQEAVDSFDLDACIDCGLCSYVCTARIPIFQYIRLGKHEQLMLEAEMETEAENA</sequence>
<feature type="domain" description="4Fe-4S ferredoxin-type" evidence="4">
    <location>
        <begin position="310"/>
        <end position="340"/>
    </location>
</feature>
<dbReference type="PROSITE" id="PS00198">
    <property type="entry name" value="4FE4S_FER_1"/>
    <property type="match status" value="1"/>
</dbReference>
<evidence type="ECO:0000256" key="2">
    <source>
        <dbReference type="ARBA" id="ARBA00023004"/>
    </source>
</evidence>
<dbReference type="Gene3D" id="3.30.70.20">
    <property type="match status" value="1"/>
</dbReference>
<dbReference type="Pfam" id="PF13187">
    <property type="entry name" value="Fer4_9"/>
    <property type="match status" value="1"/>
</dbReference>
<protein>
    <submittedName>
        <fullName evidence="5">Electron transport complex protein RnfC</fullName>
    </submittedName>
</protein>
<keyword evidence="1" id="KW-0479">Metal-binding</keyword>
<name>A0A1W2B6U5_9BACT</name>
<dbReference type="SUPFAM" id="SSF46548">
    <property type="entry name" value="alpha-helical ferredoxin"/>
    <property type="match status" value="1"/>
</dbReference>
<dbReference type="AlphaFoldDB" id="A0A1W2B6U5"/>
<dbReference type="Pfam" id="PF13375">
    <property type="entry name" value="RnfC_N"/>
    <property type="match status" value="1"/>
</dbReference>
<accession>A0A1W2B6U5</accession>
<proteinExistence type="predicted"/>
<feature type="domain" description="4Fe-4S ferredoxin-type" evidence="4">
    <location>
        <begin position="350"/>
        <end position="379"/>
    </location>
</feature>
<dbReference type="Proteomes" id="UP000192418">
    <property type="component" value="Unassembled WGS sequence"/>
</dbReference>
<dbReference type="PROSITE" id="PS51379">
    <property type="entry name" value="4FE4S_FER_2"/>
    <property type="match status" value="2"/>
</dbReference>
<dbReference type="PANTHER" id="PTHR43034:SF2">
    <property type="entry name" value="ION-TRANSLOCATING OXIDOREDUCTASE COMPLEX SUBUNIT C"/>
    <property type="match status" value="1"/>
</dbReference>
<evidence type="ECO:0000259" key="4">
    <source>
        <dbReference type="PROSITE" id="PS51379"/>
    </source>
</evidence>
<dbReference type="STRING" id="1121400.SAMN02746065_10726"/>
<reference evidence="5 6" key="1">
    <citation type="submission" date="2017-04" db="EMBL/GenBank/DDBJ databases">
        <authorList>
            <person name="Afonso C.L."/>
            <person name="Miller P.J."/>
            <person name="Scott M.A."/>
            <person name="Spackman E."/>
            <person name="Goraichik I."/>
            <person name="Dimitrov K.M."/>
            <person name="Suarez D.L."/>
            <person name="Swayne D.E."/>
        </authorList>
    </citation>
    <scope>NUCLEOTIDE SEQUENCE [LARGE SCALE GENOMIC DNA]</scope>
    <source>
        <strain evidence="5 6">DSM 3385</strain>
    </source>
</reference>
<dbReference type="GO" id="GO:0046872">
    <property type="term" value="F:metal ion binding"/>
    <property type="evidence" value="ECO:0007669"/>
    <property type="project" value="UniProtKB-KW"/>
</dbReference>
<dbReference type="GO" id="GO:0016020">
    <property type="term" value="C:membrane"/>
    <property type="evidence" value="ECO:0007669"/>
    <property type="project" value="InterPro"/>
</dbReference>
<dbReference type="InterPro" id="IPR017896">
    <property type="entry name" value="4Fe4S_Fe-S-bd"/>
</dbReference>
<gene>
    <name evidence="5" type="ORF">SAMN02746065_10726</name>
</gene>
<keyword evidence="3" id="KW-0411">Iron-sulfur</keyword>
<keyword evidence="6" id="KW-1185">Reference proteome</keyword>
<evidence type="ECO:0000313" key="6">
    <source>
        <dbReference type="Proteomes" id="UP000192418"/>
    </source>
</evidence>
<evidence type="ECO:0000256" key="1">
    <source>
        <dbReference type="ARBA" id="ARBA00022723"/>
    </source>
</evidence>
<evidence type="ECO:0000313" key="5">
    <source>
        <dbReference type="EMBL" id="SMC68697.1"/>
    </source>
</evidence>
<dbReference type="GO" id="GO:0009055">
    <property type="term" value="F:electron transfer activity"/>
    <property type="evidence" value="ECO:0007669"/>
    <property type="project" value="InterPro"/>
</dbReference>
<keyword evidence="2" id="KW-0408">Iron</keyword>
<dbReference type="PANTHER" id="PTHR43034">
    <property type="entry name" value="ION-TRANSLOCATING OXIDOREDUCTASE COMPLEX SUBUNIT C"/>
    <property type="match status" value="1"/>
</dbReference>
<evidence type="ECO:0000256" key="3">
    <source>
        <dbReference type="ARBA" id="ARBA00023014"/>
    </source>
</evidence>
<organism evidence="5 6">
    <name type="scientific">Desulfocicer vacuolatum DSM 3385</name>
    <dbReference type="NCBI Taxonomy" id="1121400"/>
    <lineage>
        <taxon>Bacteria</taxon>
        <taxon>Pseudomonadati</taxon>
        <taxon>Thermodesulfobacteriota</taxon>
        <taxon>Desulfobacteria</taxon>
        <taxon>Desulfobacterales</taxon>
        <taxon>Desulfobacteraceae</taxon>
        <taxon>Desulfocicer</taxon>
    </lineage>
</organism>
<dbReference type="InterPro" id="IPR017900">
    <property type="entry name" value="4Fe4S_Fe_S_CS"/>
</dbReference>
<dbReference type="InterPro" id="IPR010208">
    <property type="entry name" value="Ion_transpt_RnfC/RsxC"/>
</dbReference>
<dbReference type="InterPro" id="IPR026902">
    <property type="entry name" value="RnfC_N"/>
</dbReference>
<dbReference type="GO" id="GO:0051539">
    <property type="term" value="F:4 iron, 4 sulfur cluster binding"/>
    <property type="evidence" value="ECO:0007669"/>
    <property type="project" value="InterPro"/>
</dbReference>